<dbReference type="SUPFAM" id="SSF47240">
    <property type="entry name" value="Ferritin-like"/>
    <property type="match status" value="1"/>
</dbReference>
<comment type="caution">
    <text evidence="4">The sequence shown here is derived from an EMBL/GenBank/DDBJ whole genome shotgun (WGS) entry which is preliminary data.</text>
</comment>
<dbReference type="NCBIfam" id="NF006975">
    <property type="entry name" value="PRK09448.1"/>
    <property type="match status" value="1"/>
</dbReference>
<dbReference type="PIRSF" id="PIRSF005900">
    <property type="entry name" value="Dps"/>
    <property type="match status" value="1"/>
</dbReference>
<dbReference type="AlphaFoldDB" id="A0A2T2XEZ6"/>
<dbReference type="Proteomes" id="UP000242972">
    <property type="component" value="Unassembled WGS sequence"/>
</dbReference>
<feature type="domain" description="Ferritin/DPS" evidence="3">
    <location>
        <begin position="20"/>
        <end position="157"/>
    </location>
</feature>
<gene>
    <name evidence="4" type="ORF">C7B46_11370</name>
</gene>
<dbReference type="InterPro" id="IPR008331">
    <property type="entry name" value="Ferritin_DPS_dom"/>
</dbReference>
<evidence type="ECO:0000313" key="5">
    <source>
        <dbReference type="Proteomes" id="UP000242972"/>
    </source>
</evidence>
<dbReference type="PANTHER" id="PTHR42932">
    <property type="entry name" value="GENERAL STRESS PROTEIN 20U"/>
    <property type="match status" value="1"/>
</dbReference>
<dbReference type="Gene3D" id="1.20.1260.10">
    <property type="match status" value="1"/>
</dbReference>
<organism evidence="4 5">
    <name type="scientific">Sulfobacillus benefaciens</name>
    <dbReference type="NCBI Taxonomy" id="453960"/>
    <lineage>
        <taxon>Bacteria</taxon>
        <taxon>Bacillati</taxon>
        <taxon>Bacillota</taxon>
        <taxon>Clostridia</taxon>
        <taxon>Eubacteriales</taxon>
        <taxon>Clostridiales Family XVII. Incertae Sedis</taxon>
        <taxon>Sulfobacillus</taxon>
    </lineage>
</organism>
<dbReference type="InterPro" id="IPR012347">
    <property type="entry name" value="Ferritin-like"/>
</dbReference>
<proteinExistence type="inferred from homology"/>
<comment type="similarity">
    <text evidence="1 2">Belongs to the Dps family.</text>
</comment>
<dbReference type="PRINTS" id="PR01346">
    <property type="entry name" value="HELNAPAPROT"/>
</dbReference>
<evidence type="ECO:0000313" key="4">
    <source>
        <dbReference type="EMBL" id="PSR33081.1"/>
    </source>
</evidence>
<reference evidence="4 5" key="1">
    <citation type="journal article" date="2014" name="BMC Genomics">
        <title>Comparison of environmental and isolate Sulfobacillus genomes reveals diverse carbon, sulfur, nitrogen, and hydrogen metabolisms.</title>
        <authorList>
            <person name="Justice N.B."/>
            <person name="Norman A."/>
            <person name="Brown C.T."/>
            <person name="Singh A."/>
            <person name="Thomas B.C."/>
            <person name="Banfield J.F."/>
        </authorList>
    </citation>
    <scope>NUCLEOTIDE SEQUENCE [LARGE SCALE GENOMIC DNA]</scope>
    <source>
        <strain evidence="4">AMDSBA4</strain>
    </source>
</reference>
<dbReference type="CDD" id="cd01043">
    <property type="entry name" value="DPS"/>
    <property type="match status" value="1"/>
</dbReference>
<sequence>MLRHTHININTESRIALTRLLNQQLVLTSDLYLQTKLAHWNVTGPHFVAYHELFDEIASHVLNSIDMIAERTTALGGSVDNSAQTIVEDTTLGKWSNEDRRDRAMLNRLAGLVGQVANSIRTAIDHAAQLGDADTADLFTEVSRQLDKDLWFLEAHME</sequence>
<dbReference type="Pfam" id="PF00210">
    <property type="entry name" value="Ferritin"/>
    <property type="match status" value="1"/>
</dbReference>
<name>A0A2T2XEZ6_9FIRM</name>
<dbReference type="InterPro" id="IPR002177">
    <property type="entry name" value="DPS_DNA-bd"/>
</dbReference>
<protein>
    <submittedName>
        <fullName evidence="4">DNA starvation/stationary phase protection protein Dps</fullName>
    </submittedName>
</protein>
<evidence type="ECO:0000256" key="2">
    <source>
        <dbReference type="RuleBase" id="RU003875"/>
    </source>
</evidence>
<dbReference type="InterPro" id="IPR009078">
    <property type="entry name" value="Ferritin-like_SF"/>
</dbReference>
<evidence type="ECO:0000256" key="1">
    <source>
        <dbReference type="ARBA" id="ARBA00009497"/>
    </source>
</evidence>
<dbReference type="GO" id="GO:0008199">
    <property type="term" value="F:ferric iron binding"/>
    <property type="evidence" value="ECO:0007669"/>
    <property type="project" value="InterPro"/>
</dbReference>
<dbReference type="EMBL" id="PXYW01000027">
    <property type="protein sequence ID" value="PSR33081.1"/>
    <property type="molecule type" value="Genomic_DNA"/>
</dbReference>
<accession>A0A2T2XEZ6</accession>
<dbReference type="PANTHER" id="PTHR42932:SF3">
    <property type="entry name" value="DNA PROTECTION DURING STARVATION PROTEIN"/>
    <property type="match status" value="1"/>
</dbReference>
<evidence type="ECO:0000259" key="3">
    <source>
        <dbReference type="Pfam" id="PF00210"/>
    </source>
</evidence>